<dbReference type="Pfam" id="PF06772">
    <property type="entry name" value="LtrA"/>
    <property type="match status" value="1"/>
</dbReference>
<dbReference type="PANTHER" id="PTHR36840">
    <property type="entry name" value="BLL5714 PROTEIN"/>
    <property type="match status" value="1"/>
</dbReference>
<evidence type="ECO:0000313" key="3">
    <source>
        <dbReference type="Proteomes" id="UP000292564"/>
    </source>
</evidence>
<evidence type="ECO:0000256" key="1">
    <source>
        <dbReference type="SAM" id="Phobius"/>
    </source>
</evidence>
<dbReference type="EMBL" id="SHKY01000001">
    <property type="protein sequence ID" value="RZU51377.1"/>
    <property type="molecule type" value="Genomic_DNA"/>
</dbReference>
<keyword evidence="3" id="KW-1185">Reference proteome</keyword>
<keyword evidence="1" id="KW-0812">Transmembrane</keyword>
<feature type="transmembrane region" description="Helical" evidence="1">
    <location>
        <begin position="134"/>
        <end position="155"/>
    </location>
</feature>
<protein>
    <submittedName>
        <fullName evidence="2">Low temperature requirement protein LtrA</fullName>
    </submittedName>
</protein>
<feature type="transmembrane region" description="Helical" evidence="1">
    <location>
        <begin position="82"/>
        <end position="102"/>
    </location>
</feature>
<comment type="caution">
    <text evidence="2">The sequence shown here is derived from an EMBL/GenBank/DDBJ whole genome shotgun (WGS) entry which is preliminary data.</text>
</comment>
<feature type="transmembrane region" description="Helical" evidence="1">
    <location>
        <begin position="335"/>
        <end position="368"/>
    </location>
</feature>
<feature type="transmembrane region" description="Helical" evidence="1">
    <location>
        <begin position="304"/>
        <end position="323"/>
    </location>
</feature>
<gene>
    <name evidence="2" type="ORF">EV385_3204</name>
</gene>
<feature type="transmembrane region" description="Helical" evidence="1">
    <location>
        <begin position="195"/>
        <end position="217"/>
    </location>
</feature>
<organism evidence="2 3">
    <name type="scientific">Krasilnikovia cinnamomea</name>
    <dbReference type="NCBI Taxonomy" id="349313"/>
    <lineage>
        <taxon>Bacteria</taxon>
        <taxon>Bacillati</taxon>
        <taxon>Actinomycetota</taxon>
        <taxon>Actinomycetes</taxon>
        <taxon>Micromonosporales</taxon>
        <taxon>Micromonosporaceae</taxon>
        <taxon>Krasilnikovia</taxon>
    </lineage>
</organism>
<name>A0A4Q7ZKD1_9ACTN</name>
<feature type="transmembrane region" description="Helical" evidence="1">
    <location>
        <begin position="223"/>
        <end position="243"/>
    </location>
</feature>
<feature type="transmembrane region" description="Helical" evidence="1">
    <location>
        <begin position="272"/>
        <end position="292"/>
    </location>
</feature>
<keyword evidence="1" id="KW-1133">Transmembrane helix</keyword>
<feature type="transmembrane region" description="Helical" evidence="1">
    <location>
        <begin position="53"/>
        <end position="70"/>
    </location>
</feature>
<proteinExistence type="predicted"/>
<dbReference type="InterPro" id="IPR010640">
    <property type="entry name" value="Low_temperature_requirement_A"/>
</dbReference>
<dbReference type="OrthoDB" id="7698234at2"/>
<keyword evidence="1" id="KW-0472">Membrane</keyword>
<accession>A0A4Q7ZKD1</accession>
<dbReference type="AlphaFoldDB" id="A0A4Q7ZKD1"/>
<feature type="transmembrane region" description="Helical" evidence="1">
    <location>
        <begin position="108"/>
        <end position="127"/>
    </location>
</feature>
<reference evidence="2 3" key="1">
    <citation type="submission" date="2019-02" db="EMBL/GenBank/DDBJ databases">
        <title>Sequencing the genomes of 1000 actinobacteria strains.</title>
        <authorList>
            <person name="Klenk H.-P."/>
        </authorList>
    </citation>
    <scope>NUCLEOTIDE SEQUENCE [LARGE SCALE GENOMIC DNA]</scope>
    <source>
        <strain evidence="2 3">DSM 45162</strain>
    </source>
</reference>
<evidence type="ECO:0000313" key="2">
    <source>
        <dbReference type="EMBL" id="RZU51377.1"/>
    </source>
</evidence>
<dbReference type="Proteomes" id="UP000292564">
    <property type="component" value="Unassembled WGS sequence"/>
</dbReference>
<feature type="transmembrane region" description="Helical" evidence="1">
    <location>
        <begin position="161"/>
        <end position="183"/>
    </location>
</feature>
<sequence length="392" mass="41524">MVGMAEPETNLTEPRRPVSSFELFFDLVFVFSLTRVTDLILRDPHADGVLRGMLVLALLWWAWGAYAWLTNAVDTNSASARGVVLSAMGALLVVAVAVPEAFGENALPFALAYFVVRVLHLVLFAVAGGANRAAILRLAPGNLAASILLIIGVFVPSTVQLILWGLAVLIDYGTPIITGVGGFTVHAGHFFERHGLFMIIALGESVVAVGAGVLLTGAHITPLLAATILLSVAAIGGLWWAYFDWEAALSERQLSRAIGAERAHLARDMFSYLHLPLVAGVVFIAVGLESVVSHPTHHMHGVHAIGLGGGAALFMFGLSAISGRRGHRPRLDHLVAGLFCLLLIPVSLLVPGVVALVLLVGVLLVIAYIDRHHGRTGYEPRARAAQAVSADA</sequence>
<dbReference type="PANTHER" id="PTHR36840:SF1">
    <property type="entry name" value="BLL5714 PROTEIN"/>
    <property type="match status" value="1"/>
</dbReference>